<dbReference type="Proteomes" id="UP000233837">
    <property type="component" value="Unassembled WGS sequence"/>
</dbReference>
<reference evidence="1 2" key="2">
    <citation type="journal article" date="2017" name="Nature">
        <title>The Apostasia genome and the evolution of orchids.</title>
        <authorList>
            <person name="Zhang G.Q."/>
            <person name="Liu K.W."/>
            <person name="Li Z."/>
            <person name="Lohaus R."/>
            <person name="Hsiao Y.Y."/>
            <person name="Niu S.C."/>
            <person name="Wang J.Y."/>
            <person name="Lin Y.C."/>
            <person name="Xu Q."/>
            <person name="Chen L.J."/>
            <person name="Yoshida K."/>
            <person name="Fujiwara S."/>
            <person name="Wang Z.W."/>
            <person name="Zhang Y.Q."/>
            <person name="Mitsuda N."/>
            <person name="Wang M."/>
            <person name="Liu G.H."/>
            <person name="Pecoraro L."/>
            <person name="Huang H.X."/>
            <person name="Xiao X.J."/>
            <person name="Lin M."/>
            <person name="Wu X.Y."/>
            <person name="Wu W.L."/>
            <person name="Chen Y.Y."/>
            <person name="Chang S.B."/>
            <person name="Sakamoto S."/>
            <person name="Ohme-Takagi M."/>
            <person name="Yagi M."/>
            <person name="Zeng S.J."/>
            <person name="Shen C.Y."/>
            <person name="Yeh C.M."/>
            <person name="Luo Y.B."/>
            <person name="Tsai W.C."/>
            <person name="Van de Peer Y."/>
            <person name="Liu Z.J."/>
        </authorList>
    </citation>
    <scope>NUCLEOTIDE SEQUENCE [LARGE SCALE GENOMIC DNA]</scope>
    <source>
        <tissue evidence="1">The whole plant</tissue>
    </source>
</reference>
<dbReference type="EMBL" id="KZ501950">
    <property type="protein sequence ID" value="PKU86390.1"/>
    <property type="molecule type" value="Genomic_DNA"/>
</dbReference>
<protein>
    <submittedName>
        <fullName evidence="1">Uncharacterized protein</fullName>
    </submittedName>
</protein>
<keyword evidence="2" id="KW-1185">Reference proteome</keyword>
<dbReference type="AlphaFoldDB" id="A0A2I0XER7"/>
<name>A0A2I0XER7_9ASPA</name>
<accession>A0A2I0XER7</accession>
<sequence>MFPVVQFRSPVIQVSCASVQVLCIHVQHPGISPVCGRYDELGHPTMLLERVCNELSTARYCEELNSVLFSTEQYFARYFEVPNDVRGCSSNGALLGGELNSLPVLSESCVLTKIVAPSMAVERTDFFGSMKVLSPVSQIGASSVNLGVDDIHNACVDVLVKLIEPQALVFHVGNNSGRDVRKHLDWLHVSSDSEFVSSFESSGTDDPGNPFALLCDKPFVYGASRGLCIGWSGCFGGEGGYFDLLLLDAFAYIRALHLFFVWPGNDVVGARLSYGYPVATFGVDLGAISSSNWMVRA</sequence>
<evidence type="ECO:0000313" key="1">
    <source>
        <dbReference type="EMBL" id="PKU86390.1"/>
    </source>
</evidence>
<proteinExistence type="predicted"/>
<evidence type="ECO:0000313" key="2">
    <source>
        <dbReference type="Proteomes" id="UP000233837"/>
    </source>
</evidence>
<reference evidence="1 2" key="1">
    <citation type="journal article" date="2016" name="Sci. Rep.">
        <title>The Dendrobium catenatum Lindl. genome sequence provides insights into polysaccharide synthase, floral development and adaptive evolution.</title>
        <authorList>
            <person name="Zhang G.Q."/>
            <person name="Xu Q."/>
            <person name="Bian C."/>
            <person name="Tsai W.C."/>
            <person name="Yeh C.M."/>
            <person name="Liu K.W."/>
            <person name="Yoshida K."/>
            <person name="Zhang L.S."/>
            <person name="Chang S.B."/>
            <person name="Chen F."/>
            <person name="Shi Y."/>
            <person name="Su Y.Y."/>
            <person name="Zhang Y.Q."/>
            <person name="Chen L.J."/>
            <person name="Yin Y."/>
            <person name="Lin M."/>
            <person name="Huang H."/>
            <person name="Deng H."/>
            <person name="Wang Z.W."/>
            <person name="Zhu S.L."/>
            <person name="Zhao X."/>
            <person name="Deng C."/>
            <person name="Niu S.C."/>
            <person name="Huang J."/>
            <person name="Wang M."/>
            <person name="Liu G.H."/>
            <person name="Yang H.J."/>
            <person name="Xiao X.J."/>
            <person name="Hsiao Y.Y."/>
            <person name="Wu W.L."/>
            <person name="Chen Y.Y."/>
            <person name="Mitsuda N."/>
            <person name="Ohme-Takagi M."/>
            <person name="Luo Y.B."/>
            <person name="Van de Peer Y."/>
            <person name="Liu Z.J."/>
        </authorList>
    </citation>
    <scope>NUCLEOTIDE SEQUENCE [LARGE SCALE GENOMIC DNA]</scope>
    <source>
        <tissue evidence="1">The whole plant</tissue>
    </source>
</reference>
<organism evidence="1 2">
    <name type="scientific">Dendrobium catenatum</name>
    <dbReference type="NCBI Taxonomy" id="906689"/>
    <lineage>
        <taxon>Eukaryota</taxon>
        <taxon>Viridiplantae</taxon>
        <taxon>Streptophyta</taxon>
        <taxon>Embryophyta</taxon>
        <taxon>Tracheophyta</taxon>
        <taxon>Spermatophyta</taxon>
        <taxon>Magnoliopsida</taxon>
        <taxon>Liliopsida</taxon>
        <taxon>Asparagales</taxon>
        <taxon>Orchidaceae</taxon>
        <taxon>Epidendroideae</taxon>
        <taxon>Malaxideae</taxon>
        <taxon>Dendrobiinae</taxon>
        <taxon>Dendrobium</taxon>
    </lineage>
</organism>
<gene>
    <name evidence="1" type="ORF">MA16_Dca025197</name>
</gene>